<protein>
    <submittedName>
        <fullName evidence="1">Uncharacterized protein</fullName>
    </submittedName>
</protein>
<dbReference type="EMBL" id="CAJGYO010000002">
    <property type="protein sequence ID" value="CAD6215348.1"/>
    <property type="molecule type" value="Genomic_DNA"/>
</dbReference>
<dbReference type="Pfam" id="PF03140">
    <property type="entry name" value="DUF247"/>
    <property type="match status" value="1"/>
</dbReference>
<reference evidence="1" key="1">
    <citation type="submission" date="2020-10" db="EMBL/GenBank/DDBJ databases">
        <authorList>
            <person name="Han B."/>
            <person name="Lu T."/>
            <person name="Zhao Q."/>
            <person name="Huang X."/>
            <person name="Zhao Y."/>
        </authorList>
    </citation>
    <scope>NUCLEOTIDE SEQUENCE</scope>
</reference>
<dbReference type="OrthoDB" id="2356035at2759"/>
<proteinExistence type="predicted"/>
<dbReference type="InterPro" id="IPR004158">
    <property type="entry name" value="DUF247_pln"/>
</dbReference>
<sequence length="94" mass="10791">MQHLVDFAGRKSAHNLILRDMLMLENQIPLFLLRRILEPQCAYPGEAGELLPRMVTGLMKELCPFKMVDTFPAIEVSKNAHLLEVLYYLLVPKP</sequence>
<organism evidence="1 2">
    <name type="scientific">Miscanthus lutarioriparius</name>
    <dbReference type="NCBI Taxonomy" id="422564"/>
    <lineage>
        <taxon>Eukaryota</taxon>
        <taxon>Viridiplantae</taxon>
        <taxon>Streptophyta</taxon>
        <taxon>Embryophyta</taxon>
        <taxon>Tracheophyta</taxon>
        <taxon>Spermatophyta</taxon>
        <taxon>Magnoliopsida</taxon>
        <taxon>Liliopsida</taxon>
        <taxon>Poales</taxon>
        <taxon>Poaceae</taxon>
        <taxon>PACMAD clade</taxon>
        <taxon>Panicoideae</taxon>
        <taxon>Andropogonodae</taxon>
        <taxon>Andropogoneae</taxon>
        <taxon>Saccharinae</taxon>
        <taxon>Miscanthus</taxon>
    </lineage>
</organism>
<accession>A0A811MUV2</accession>
<evidence type="ECO:0000313" key="2">
    <source>
        <dbReference type="Proteomes" id="UP000604825"/>
    </source>
</evidence>
<comment type="caution">
    <text evidence="1">The sequence shown here is derived from an EMBL/GenBank/DDBJ whole genome shotgun (WGS) entry which is preliminary data.</text>
</comment>
<dbReference type="Proteomes" id="UP000604825">
    <property type="component" value="Unassembled WGS sequence"/>
</dbReference>
<keyword evidence="2" id="KW-1185">Reference proteome</keyword>
<gene>
    <name evidence="1" type="ORF">NCGR_LOCUS10611</name>
</gene>
<dbReference type="AlphaFoldDB" id="A0A811MUV2"/>
<evidence type="ECO:0000313" key="1">
    <source>
        <dbReference type="EMBL" id="CAD6215348.1"/>
    </source>
</evidence>
<name>A0A811MUV2_9POAL</name>